<accession>A0A0C1JVC8</accession>
<dbReference type="Proteomes" id="UP000031465">
    <property type="component" value="Unassembled WGS sequence"/>
</dbReference>
<name>A0A0C1JVC8_9BACT</name>
<dbReference type="AlphaFoldDB" id="A0A0C1JVC8"/>
<organism evidence="3 4">
    <name type="scientific">Candidatus Protochlamydia amoebophila</name>
    <dbReference type="NCBI Taxonomy" id="362787"/>
    <lineage>
        <taxon>Bacteria</taxon>
        <taxon>Pseudomonadati</taxon>
        <taxon>Chlamydiota</taxon>
        <taxon>Chlamydiia</taxon>
        <taxon>Parachlamydiales</taxon>
        <taxon>Parachlamydiaceae</taxon>
        <taxon>Candidatus Protochlamydia</taxon>
    </lineage>
</organism>
<reference evidence="3 4" key="1">
    <citation type="journal article" date="2014" name="Mol. Biol. Evol.">
        <title>Massive expansion of Ubiquitination-related gene families within the Chlamydiae.</title>
        <authorList>
            <person name="Domman D."/>
            <person name="Collingro A."/>
            <person name="Lagkouvardos I."/>
            <person name="Gehre L."/>
            <person name="Weinmaier T."/>
            <person name="Rattei T."/>
            <person name="Subtil A."/>
            <person name="Horn M."/>
        </authorList>
    </citation>
    <scope>NUCLEOTIDE SEQUENCE [LARGE SCALE GENOMIC DNA]</scope>
    <source>
        <strain evidence="3 4">EI2</strain>
    </source>
</reference>
<dbReference type="InterPro" id="IPR012336">
    <property type="entry name" value="Thioredoxin-like_fold"/>
</dbReference>
<dbReference type="SUPFAM" id="SSF52833">
    <property type="entry name" value="Thioredoxin-like"/>
    <property type="match status" value="1"/>
</dbReference>
<dbReference type="PANTHER" id="PTHR13887">
    <property type="entry name" value="GLUTATHIONE S-TRANSFERASE KAPPA"/>
    <property type="match status" value="1"/>
</dbReference>
<evidence type="ECO:0000313" key="4">
    <source>
        <dbReference type="Proteomes" id="UP000031465"/>
    </source>
</evidence>
<feature type="domain" description="Thioredoxin" evidence="2">
    <location>
        <begin position="19"/>
        <end position="198"/>
    </location>
</feature>
<dbReference type="PANTHER" id="PTHR13887:SF55">
    <property type="entry name" value="SLR0313 PROTEIN"/>
    <property type="match status" value="1"/>
</dbReference>
<gene>
    <name evidence="3" type="ORF">DB44_ED00040</name>
</gene>
<evidence type="ECO:0000259" key="2">
    <source>
        <dbReference type="PROSITE" id="PS51352"/>
    </source>
</evidence>
<dbReference type="PATRIC" id="fig|362787.3.peg.1618"/>
<proteinExistence type="inferred from homology"/>
<dbReference type="InterPro" id="IPR013766">
    <property type="entry name" value="Thioredoxin_domain"/>
</dbReference>
<dbReference type="EMBL" id="JSAN01000102">
    <property type="protein sequence ID" value="KIC71222.1"/>
    <property type="molecule type" value="Genomic_DNA"/>
</dbReference>
<evidence type="ECO:0000256" key="1">
    <source>
        <dbReference type="ARBA" id="ARBA00005791"/>
    </source>
</evidence>
<dbReference type="Gene3D" id="3.40.30.10">
    <property type="entry name" value="Glutaredoxin"/>
    <property type="match status" value="1"/>
</dbReference>
<comment type="similarity">
    <text evidence="1">Belongs to the thioredoxin family. DsbA subfamily.</text>
</comment>
<evidence type="ECO:0000313" key="3">
    <source>
        <dbReference type="EMBL" id="KIC71222.1"/>
    </source>
</evidence>
<protein>
    <recommendedName>
        <fullName evidence="2">Thioredoxin domain-containing protein</fullName>
    </recommendedName>
</protein>
<comment type="caution">
    <text evidence="3">The sequence shown here is derived from an EMBL/GenBank/DDBJ whole genome shotgun (WGS) entry which is preliminary data.</text>
</comment>
<dbReference type="InterPro" id="IPR036249">
    <property type="entry name" value="Thioredoxin-like_sf"/>
</dbReference>
<dbReference type="PROSITE" id="PS51352">
    <property type="entry name" value="THIOREDOXIN_2"/>
    <property type="match status" value="1"/>
</dbReference>
<sequence>MDINPETEEILKSLKKIVYQRRSLMPQLSTPISEKDHILGNLNAPVVLVEYGDYQCKTCALTHPIVKQLLKEMRGQLCFAFRHFPLKNSHPLAFIASQAAEAAALQNKFWQMHECLYHHHHALSLEAFPSYAEEIQLNITLFNENLQNPFLISCIEENFCSGLDSGVNGTPCFFINKERYDGDRSYDTLLSALKNAVN</sequence>
<dbReference type="Pfam" id="PF13462">
    <property type="entry name" value="Thioredoxin_4"/>
    <property type="match status" value="1"/>
</dbReference>